<name>A0A8S1SFV7_PAROT</name>
<feature type="compositionally biased region" description="Low complexity" evidence="2">
    <location>
        <begin position="328"/>
        <end position="337"/>
    </location>
</feature>
<feature type="compositionally biased region" description="Low complexity" evidence="2">
    <location>
        <begin position="359"/>
        <end position="380"/>
    </location>
</feature>
<organism evidence="3 4">
    <name type="scientific">Paramecium octaurelia</name>
    <dbReference type="NCBI Taxonomy" id="43137"/>
    <lineage>
        <taxon>Eukaryota</taxon>
        <taxon>Sar</taxon>
        <taxon>Alveolata</taxon>
        <taxon>Ciliophora</taxon>
        <taxon>Intramacronucleata</taxon>
        <taxon>Oligohymenophorea</taxon>
        <taxon>Peniculida</taxon>
        <taxon>Parameciidae</taxon>
        <taxon>Paramecium</taxon>
    </lineage>
</organism>
<dbReference type="OMA" id="GDDHKNR"/>
<feature type="region of interest" description="Disordered" evidence="2">
    <location>
        <begin position="169"/>
        <end position="380"/>
    </location>
</feature>
<reference evidence="3" key="1">
    <citation type="submission" date="2021-01" db="EMBL/GenBank/DDBJ databases">
        <authorList>
            <consortium name="Genoscope - CEA"/>
            <person name="William W."/>
        </authorList>
    </citation>
    <scope>NUCLEOTIDE SEQUENCE</scope>
</reference>
<feature type="compositionally biased region" description="Basic residues" evidence="2">
    <location>
        <begin position="349"/>
        <end position="358"/>
    </location>
</feature>
<feature type="compositionally biased region" description="Basic and acidic residues" evidence="2">
    <location>
        <begin position="255"/>
        <end position="276"/>
    </location>
</feature>
<feature type="compositionally biased region" description="Basic and acidic residues" evidence="2">
    <location>
        <begin position="310"/>
        <end position="327"/>
    </location>
</feature>
<protein>
    <submittedName>
        <fullName evidence="3">Uncharacterized protein</fullName>
    </submittedName>
</protein>
<proteinExistence type="predicted"/>
<accession>A0A8S1SFV7</accession>
<comment type="caution">
    <text evidence="3">The sequence shown here is derived from an EMBL/GenBank/DDBJ whole genome shotgun (WGS) entry which is preliminary data.</text>
</comment>
<feature type="coiled-coil region" evidence="1">
    <location>
        <begin position="28"/>
        <end position="92"/>
    </location>
</feature>
<keyword evidence="1" id="KW-0175">Coiled coil</keyword>
<keyword evidence="4" id="KW-1185">Reference proteome</keyword>
<feature type="compositionally biased region" description="Polar residues" evidence="2">
    <location>
        <begin position="212"/>
        <end position="240"/>
    </location>
</feature>
<gene>
    <name evidence="3" type="ORF">POCTA_138.1.T0090260</name>
</gene>
<dbReference type="OrthoDB" id="310851at2759"/>
<dbReference type="EMBL" id="CAJJDP010000008">
    <property type="protein sequence ID" value="CAD8138207.1"/>
    <property type="molecule type" value="Genomic_DNA"/>
</dbReference>
<dbReference type="Proteomes" id="UP000683925">
    <property type="component" value="Unassembled WGS sequence"/>
</dbReference>
<feature type="compositionally biased region" description="Basic and acidic residues" evidence="2">
    <location>
        <begin position="283"/>
        <end position="300"/>
    </location>
</feature>
<sequence>MKAAKQQKKQSIWDQVKNEEKDFYFNYLSKKSRNLQKKLKDIADLEELSKTKELKQEQVQKIQSKEENNEKVKELEAQLSNWLSAKREAEQSGTLLTQEAFILILEHLSENQDTVALLSQDHNSLYELAKLLQNRVNGQLRKKDQPWNGLNLKHQAQSEQHKEVEVVQPLKQESPQPQEIVETHKEQTHQQEQYVLIKSSPKKSFQEEARTQVHQTLDQQTNQHSDNTQQQENTNLESNTNQPQEQQQQPDQQENQEKTHQNREGHRQHHQNDNQRKGYKKNYHYDNNYDRRNNGDDHKNRPYRGNRQYHNRDRQQKEEWQEKKEVAEQQQDNQSQHSSDEEYITIERRQKKPQHKPQRGGNRNRQQRQGDTQQNVNVEQ</sequence>
<evidence type="ECO:0000313" key="4">
    <source>
        <dbReference type="Proteomes" id="UP000683925"/>
    </source>
</evidence>
<feature type="compositionally biased region" description="Low complexity" evidence="2">
    <location>
        <begin position="241"/>
        <end position="253"/>
    </location>
</feature>
<evidence type="ECO:0000256" key="1">
    <source>
        <dbReference type="SAM" id="Coils"/>
    </source>
</evidence>
<evidence type="ECO:0000313" key="3">
    <source>
        <dbReference type="EMBL" id="CAD8138207.1"/>
    </source>
</evidence>
<dbReference type="AlphaFoldDB" id="A0A8S1SFV7"/>
<evidence type="ECO:0000256" key="2">
    <source>
        <dbReference type="SAM" id="MobiDB-lite"/>
    </source>
</evidence>